<dbReference type="RefSeq" id="WP_066408199.1">
    <property type="nucleotide sequence ID" value="NZ_FKBS01000007.1"/>
</dbReference>
<evidence type="ECO:0000313" key="2">
    <source>
        <dbReference type="Proteomes" id="UP000077037"/>
    </source>
</evidence>
<proteinExistence type="predicted"/>
<organism evidence="1 2">
    <name type="scientific">Bordetella ansorpii</name>
    <dbReference type="NCBI Taxonomy" id="288768"/>
    <lineage>
        <taxon>Bacteria</taxon>
        <taxon>Pseudomonadati</taxon>
        <taxon>Pseudomonadota</taxon>
        <taxon>Betaproteobacteria</taxon>
        <taxon>Burkholderiales</taxon>
        <taxon>Alcaligenaceae</taxon>
        <taxon>Bordetella</taxon>
    </lineage>
</organism>
<dbReference type="Proteomes" id="UP000077037">
    <property type="component" value="Unassembled WGS sequence"/>
</dbReference>
<reference evidence="1 2" key="1">
    <citation type="submission" date="2016-03" db="EMBL/GenBank/DDBJ databases">
        <authorList>
            <consortium name="Pathogen Informatics"/>
        </authorList>
    </citation>
    <scope>NUCLEOTIDE SEQUENCE [LARGE SCALE GENOMIC DNA]</scope>
    <source>
        <strain evidence="1 2">NCTC13364</strain>
    </source>
</reference>
<accession>A0A157LGC2</accession>
<protein>
    <submittedName>
        <fullName evidence="1">Uncharacterized protein</fullName>
    </submittedName>
</protein>
<name>A0A157LGC2_9BORD</name>
<dbReference type="AlphaFoldDB" id="A0A157LGC2"/>
<dbReference type="EMBL" id="FKBS01000007">
    <property type="protein sequence ID" value="SAH95506.1"/>
    <property type="molecule type" value="Genomic_DNA"/>
</dbReference>
<sequence>MAVTDTALEWWDRLCTQAGLELRTGRNKPGRDADLEDALRMHLVTEWSPTPRKGDIRLRDLLRTDAKASAPQVTVSHFLETVRTHLRDFACMLADILDTQACAQTHRGADTLRLALRLQDDTVALHTRAQLQEQMDAVRQALDTRIAPADPRTLAAWINEIGGRLIGVLTLPLWKARHVLYPVWTGTRLLRAAREHADRFHFHTQGDTLPFTPGGKRLATYEYDGEQFDIWIELRSALLRGQGKRKRGRYPDFRVVRATLNGNHNDATRFVLECQHRHECDSANAIRAIGDYTQACPDTDILLVYPRPAIAVDMIARAFASRADHFRIITHATAGRERQHPALHDSIRDILFNGARNKAVPSPAFTAIETPPPLPTAAPQVPNALRQDLAATVLLEWTDALQDVDLRLVLINDGKNPQTVAYDHTGSLAEAPYAQLMQDVVTGPGQEVIEISRWGDASYLISVRNFSQTGALSTATVACRIRIQGGTTWVLKPSHPRDYEWTVGTITVVGDEIHMAPYAGETVLSS</sequence>
<dbReference type="OrthoDB" id="8362946at2"/>
<evidence type="ECO:0000313" key="1">
    <source>
        <dbReference type="EMBL" id="SAH95506.1"/>
    </source>
</evidence>
<gene>
    <name evidence="1" type="ORF">SAMEA1982600_00722</name>
</gene>